<keyword evidence="3" id="KW-1185">Reference proteome</keyword>
<dbReference type="Gramene" id="FCD_00005629-RA">
    <property type="protein sequence ID" value="FCD_00005629-RA:cds"/>
    <property type="gene ID" value="FCD_00005629"/>
</dbReference>
<evidence type="ECO:0000313" key="3">
    <source>
        <dbReference type="Proteomes" id="UP001187192"/>
    </source>
</evidence>
<comment type="caution">
    <text evidence="2">The sequence shown here is derived from an EMBL/GenBank/DDBJ whole genome shotgun (WGS) entry which is preliminary data.</text>
</comment>
<dbReference type="AlphaFoldDB" id="A0AA87ZPK7"/>
<proteinExistence type="predicted"/>
<dbReference type="PANTHER" id="PTHR37238:SF1">
    <property type="entry name" value="OS05G0532500 PROTEIN"/>
    <property type="match status" value="1"/>
</dbReference>
<dbReference type="PANTHER" id="PTHR37238">
    <property type="entry name" value="OS05G0532500 PROTEIN"/>
    <property type="match status" value="1"/>
</dbReference>
<feature type="region of interest" description="Disordered" evidence="1">
    <location>
        <begin position="1"/>
        <end position="57"/>
    </location>
</feature>
<evidence type="ECO:0000313" key="2">
    <source>
        <dbReference type="EMBL" id="GMN37130.1"/>
    </source>
</evidence>
<dbReference type="Proteomes" id="UP001187192">
    <property type="component" value="Unassembled WGS sequence"/>
</dbReference>
<name>A0AA87ZPK7_FICCA</name>
<gene>
    <name evidence="2" type="ORF">TIFTF001_006557</name>
</gene>
<accession>A0AA87ZPK7</accession>
<reference evidence="2" key="1">
    <citation type="submission" date="2023-07" db="EMBL/GenBank/DDBJ databases">
        <title>draft genome sequence of fig (Ficus carica).</title>
        <authorList>
            <person name="Takahashi T."/>
            <person name="Nishimura K."/>
        </authorList>
    </citation>
    <scope>NUCLEOTIDE SEQUENCE</scope>
</reference>
<feature type="compositionally biased region" description="Basic and acidic residues" evidence="1">
    <location>
        <begin position="37"/>
        <end position="50"/>
    </location>
</feature>
<sequence length="529" mass="58450">MQKSEVKSKSVRRPLRDVVNNVGGGRSSRPMTAATKKFSEKDKFDRPRAQEEEEKEEEEILLIQSELSYILLKVTTPVVEVDSDLNLSVCKFDELVGKASKLKLPSKPAREELESFAHDLSKMRSSLKLWVPRLKALSDSCLESEKQSSKSSLSQAVSAVNEVETEAPESPEKTNLDFLISPSPLVSWRANCTIERGRQMFLLTPLPISKTLSSKPPDPPKSVFEKFASDTSKKLPPFSSISMDTKYDLLEDIEKKPTLGEASQLVATETTSNIESGTVSPVMFSKSNRSMVEMTPCMKRSPPKSCVLLEAISETSHAWRAGIRKSTPFPVGIKECSDLHISESSSSGSEASEGLALKYPELLGIQGAYKSRVTEKQIEASPDWFRSPPKTCVLIEPFDEKTLDKNNIAASNCHLPMPVTGNVLKNQTNVPVTEVDAQDTDQQVNKNIVQEPPGSNFSLVESTPIWKESQSASRRGGKHPGENTLKKELWTKFEAASTSGLHLSVSVLQESSRKGFLDRLDEVSCDEDI</sequence>
<organism evidence="2 3">
    <name type="scientific">Ficus carica</name>
    <name type="common">Common fig</name>
    <dbReference type="NCBI Taxonomy" id="3494"/>
    <lineage>
        <taxon>Eukaryota</taxon>
        <taxon>Viridiplantae</taxon>
        <taxon>Streptophyta</taxon>
        <taxon>Embryophyta</taxon>
        <taxon>Tracheophyta</taxon>
        <taxon>Spermatophyta</taxon>
        <taxon>Magnoliopsida</taxon>
        <taxon>eudicotyledons</taxon>
        <taxon>Gunneridae</taxon>
        <taxon>Pentapetalae</taxon>
        <taxon>rosids</taxon>
        <taxon>fabids</taxon>
        <taxon>Rosales</taxon>
        <taxon>Moraceae</taxon>
        <taxon>Ficeae</taxon>
        <taxon>Ficus</taxon>
    </lineage>
</organism>
<dbReference type="EMBL" id="BTGU01000006">
    <property type="protein sequence ID" value="GMN37130.1"/>
    <property type="molecule type" value="Genomic_DNA"/>
</dbReference>
<feature type="region of interest" description="Disordered" evidence="1">
    <location>
        <begin position="466"/>
        <end position="485"/>
    </location>
</feature>
<evidence type="ECO:0000256" key="1">
    <source>
        <dbReference type="SAM" id="MobiDB-lite"/>
    </source>
</evidence>
<protein>
    <submittedName>
        <fullName evidence="2">Uncharacterized protein</fullName>
    </submittedName>
</protein>